<evidence type="ECO:0008006" key="4">
    <source>
        <dbReference type="Google" id="ProtNLM"/>
    </source>
</evidence>
<keyword evidence="3" id="KW-1185">Reference proteome</keyword>
<proteinExistence type="predicted"/>
<feature type="transmembrane region" description="Helical" evidence="1">
    <location>
        <begin position="184"/>
        <end position="204"/>
    </location>
</feature>
<dbReference type="OrthoDB" id="270162at2"/>
<dbReference type="EMBL" id="LRDB01000050">
    <property type="protein sequence ID" value="KYG73021.1"/>
    <property type="molecule type" value="Genomic_DNA"/>
</dbReference>
<dbReference type="Proteomes" id="UP000075615">
    <property type="component" value="Unassembled WGS sequence"/>
</dbReference>
<protein>
    <recommendedName>
        <fullName evidence="4">DUF1275 domain-containing protein</fullName>
    </recommendedName>
</protein>
<dbReference type="Pfam" id="PF06912">
    <property type="entry name" value="DUF1275"/>
    <property type="match status" value="1"/>
</dbReference>
<sequence length="244" mass="27817">MFRHQGKRRTFKNNLRIAIVLSFVAGIVNLAGFLAIHQLTTNVTGHFALFINDILEFEYWKGLAYFLYTVSFLFGSFTSSLLIEWAMKTKKLNIFILPTLLESAILLLVVLFNDLSVLESPNTIACLLLFAMGVQNSFVTKISNAVVRTTHLTGLFTDLGIELSQLFFLKKTTRRSGIVSTIKLRIYIITFFFLGGIFGGFLYMKIQLNVLIIAAVILLTGLIYDDMRHRFLLAKRKYLHKKMV</sequence>
<feature type="transmembrane region" description="Helical" evidence="1">
    <location>
        <begin position="121"/>
        <end position="139"/>
    </location>
</feature>
<keyword evidence="1" id="KW-0812">Transmembrane</keyword>
<dbReference type="RefSeq" id="WP_068417953.1">
    <property type="nucleotide sequence ID" value="NZ_LRDB01000050.1"/>
</dbReference>
<accession>A0A150X2S6</accession>
<evidence type="ECO:0000256" key="1">
    <source>
        <dbReference type="SAM" id="Phobius"/>
    </source>
</evidence>
<evidence type="ECO:0000313" key="3">
    <source>
        <dbReference type="Proteomes" id="UP000075615"/>
    </source>
</evidence>
<reference evidence="2 3" key="1">
    <citation type="submission" date="2016-01" db="EMBL/GenBank/DDBJ databases">
        <title>Genome sequencing of Roseivirga echinicomitans KMM 6058.</title>
        <authorList>
            <person name="Selvaratnam C."/>
            <person name="Thevarajoo S."/>
            <person name="Goh K.M."/>
            <person name="Ee R."/>
            <person name="Chan K.-G."/>
            <person name="Chong C.S."/>
        </authorList>
    </citation>
    <scope>NUCLEOTIDE SEQUENCE [LARGE SCALE GENOMIC DNA]</scope>
    <source>
        <strain evidence="2 3">KMM 6058</strain>
    </source>
</reference>
<keyword evidence="1" id="KW-1133">Transmembrane helix</keyword>
<dbReference type="PANTHER" id="PTHR37314:SF4">
    <property type="entry name" value="UPF0700 TRANSMEMBRANE PROTEIN YOAK"/>
    <property type="match status" value="1"/>
</dbReference>
<gene>
    <name evidence="2" type="ORF">AWN68_10030</name>
</gene>
<dbReference type="InterPro" id="IPR010699">
    <property type="entry name" value="DUF1275"/>
</dbReference>
<organism evidence="2 3">
    <name type="scientific">Roseivirga echinicomitans</name>
    <dbReference type="NCBI Taxonomy" id="296218"/>
    <lineage>
        <taxon>Bacteria</taxon>
        <taxon>Pseudomonadati</taxon>
        <taxon>Bacteroidota</taxon>
        <taxon>Cytophagia</taxon>
        <taxon>Cytophagales</taxon>
        <taxon>Roseivirgaceae</taxon>
        <taxon>Roseivirga</taxon>
    </lineage>
</organism>
<dbReference type="PANTHER" id="PTHR37314">
    <property type="entry name" value="SLR0142 PROTEIN"/>
    <property type="match status" value="1"/>
</dbReference>
<comment type="caution">
    <text evidence="2">The sequence shown here is derived from an EMBL/GenBank/DDBJ whole genome shotgun (WGS) entry which is preliminary data.</text>
</comment>
<keyword evidence="1" id="KW-0472">Membrane</keyword>
<feature type="transmembrane region" description="Helical" evidence="1">
    <location>
        <begin position="15"/>
        <end position="36"/>
    </location>
</feature>
<feature type="transmembrane region" description="Helical" evidence="1">
    <location>
        <begin position="63"/>
        <end position="83"/>
    </location>
</feature>
<dbReference type="STRING" id="296218.AWN68_10030"/>
<feature type="transmembrane region" description="Helical" evidence="1">
    <location>
        <begin position="95"/>
        <end position="115"/>
    </location>
</feature>
<dbReference type="AlphaFoldDB" id="A0A150X2S6"/>
<evidence type="ECO:0000313" key="2">
    <source>
        <dbReference type="EMBL" id="KYG73021.1"/>
    </source>
</evidence>
<name>A0A150X2S6_9BACT</name>
<feature type="transmembrane region" description="Helical" evidence="1">
    <location>
        <begin position="210"/>
        <end position="227"/>
    </location>
</feature>